<gene>
    <name evidence="9" type="primary">fadL</name>
    <name evidence="9" type="ORF">VQ7734_03571</name>
</gene>
<keyword evidence="3" id="KW-1134">Transmembrane beta strand</keyword>
<evidence type="ECO:0000256" key="2">
    <source>
        <dbReference type="ARBA" id="ARBA00008163"/>
    </source>
</evidence>
<dbReference type="PANTHER" id="PTHR35093:SF1">
    <property type="entry name" value="OUTER MEMBRANE LONG-CHAIN FATTY ACID RECEPTOR FADL FAMILY"/>
    <property type="match status" value="1"/>
</dbReference>
<reference evidence="10" key="1">
    <citation type="submission" date="2016-12" db="EMBL/GenBank/DDBJ databases">
        <authorList>
            <person name="Rodrigo-Torres L."/>
            <person name="Arahal R.D."/>
            <person name="Lucena T."/>
        </authorList>
    </citation>
    <scope>NUCLEOTIDE SEQUENCE [LARGE SCALE GENOMIC DNA]</scope>
</reference>
<dbReference type="GO" id="GO:0015483">
    <property type="term" value="F:long-chain fatty acid transporting porin activity"/>
    <property type="evidence" value="ECO:0007669"/>
    <property type="project" value="TreeGrafter"/>
</dbReference>
<evidence type="ECO:0000256" key="1">
    <source>
        <dbReference type="ARBA" id="ARBA00004571"/>
    </source>
</evidence>
<sequence length="424" mass="46167">MKKPCEYYKKALIAVAVSLTAQQAAAAGFQVNAQSATGLGRAFAGDAVIADNASVISKNPAAMTMFDSVSLSLGVETITTLIDVKNGQYCGLGCQLGATSAEDASYDNAGDTSVAPNFYLIVPVDDKFAWGFSAYSNFGTKTEFSNSYEGYEYGGTTDVKSFNLGLSGAYRLDEQWSLGAGLDLIYGKGKLQRSFSSSIAAVAGTSTALDVDADGWAAGFNLGVVYEMDTDNRFGFDYHYSPEIKTKGDISYAGYPQASGSITDHLPLKLPDFAEFSGYHRLNEDFAVHYSIQWLKWSEFSQLEADTSGLLKTYNWQDGWHYALGGTYYMNKTWTLRAGYMFDTSAQNDTRSISVPDSDRHWFSAGVSYHLDEQSTVDFGMTYLLGRDVDVTESTRMSGMTLSTLDGTTHADAIMLAIQYSHSF</sequence>
<dbReference type="STRING" id="1117707.VQ7734_03571"/>
<dbReference type="PANTHER" id="PTHR35093">
    <property type="entry name" value="OUTER MEMBRANE PROTEIN NMB0088-RELATED"/>
    <property type="match status" value="1"/>
</dbReference>
<evidence type="ECO:0000256" key="8">
    <source>
        <dbReference type="SAM" id="SignalP"/>
    </source>
</evidence>
<proteinExistence type="inferred from homology"/>
<dbReference type="GO" id="GO:0009279">
    <property type="term" value="C:cell outer membrane"/>
    <property type="evidence" value="ECO:0007669"/>
    <property type="project" value="UniProtKB-SubCell"/>
</dbReference>
<dbReference type="InterPro" id="IPR005017">
    <property type="entry name" value="OMPP1/FadL/TodX"/>
</dbReference>
<keyword evidence="6" id="KW-0472">Membrane</keyword>
<comment type="similarity">
    <text evidence="2">Belongs to the OmpP1/FadL family.</text>
</comment>
<dbReference type="Pfam" id="PF03349">
    <property type="entry name" value="Toluene_X"/>
    <property type="match status" value="1"/>
</dbReference>
<protein>
    <submittedName>
        <fullName evidence="9">Long-chain fatty acid transport protein</fullName>
    </submittedName>
</protein>
<evidence type="ECO:0000256" key="5">
    <source>
        <dbReference type="ARBA" id="ARBA00022729"/>
    </source>
</evidence>
<comment type="subcellular location">
    <subcellularLocation>
        <location evidence="1">Cell outer membrane</location>
        <topology evidence="1">Multi-pass membrane protein</topology>
    </subcellularLocation>
</comment>
<dbReference type="AlphaFoldDB" id="A0A1M7YYT0"/>
<feature type="signal peptide" evidence="8">
    <location>
        <begin position="1"/>
        <end position="26"/>
    </location>
</feature>
<evidence type="ECO:0000256" key="3">
    <source>
        <dbReference type="ARBA" id="ARBA00022452"/>
    </source>
</evidence>
<evidence type="ECO:0000256" key="6">
    <source>
        <dbReference type="ARBA" id="ARBA00023136"/>
    </source>
</evidence>
<accession>A0A1M7YYT0</accession>
<keyword evidence="5 8" id="KW-0732">Signal</keyword>
<dbReference type="EMBL" id="FRFG01000048">
    <property type="protein sequence ID" value="SHO57801.1"/>
    <property type="molecule type" value="Genomic_DNA"/>
</dbReference>
<evidence type="ECO:0000313" key="9">
    <source>
        <dbReference type="EMBL" id="SHO57801.1"/>
    </source>
</evidence>
<evidence type="ECO:0000256" key="4">
    <source>
        <dbReference type="ARBA" id="ARBA00022692"/>
    </source>
</evidence>
<organism evidence="9 10">
    <name type="scientific">Vibrio quintilis</name>
    <dbReference type="NCBI Taxonomy" id="1117707"/>
    <lineage>
        <taxon>Bacteria</taxon>
        <taxon>Pseudomonadati</taxon>
        <taxon>Pseudomonadota</taxon>
        <taxon>Gammaproteobacteria</taxon>
        <taxon>Vibrionales</taxon>
        <taxon>Vibrionaceae</taxon>
        <taxon>Vibrio</taxon>
    </lineage>
</organism>
<keyword evidence="4" id="KW-0812">Transmembrane</keyword>
<dbReference type="Proteomes" id="UP000184600">
    <property type="component" value="Unassembled WGS sequence"/>
</dbReference>
<evidence type="ECO:0000256" key="7">
    <source>
        <dbReference type="ARBA" id="ARBA00023237"/>
    </source>
</evidence>
<feature type="chain" id="PRO_5012161477" evidence="8">
    <location>
        <begin position="27"/>
        <end position="424"/>
    </location>
</feature>
<keyword evidence="7" id="KW-0998">Cell outer membrane</keyword>
<dbReference type="SUPFAM" id="SSF56935">
    <property type="entry name" value="Porins"/>
    <property type="match status" value="1"/>
</dbReference>
<keyword evidence="10" id="KW-1185">Reference proteome</keyword>
<dbReference type="OrthoDB" id="19849at2"/>
<evidence type="ECO:0000313" key="10">
    <source>
        <dbReference type="Proteomes" id="UP000184600"/>
    </source>
</evidence>
<dbReference type="RefSeq" id="WP_073585087.1">
    <property type="nucleotide sequence ID" value="NZ_AP024897.1"/>
</dbReference>
<dbReference type="Gene3D" id="2.40.160.60">
    <property type="entry name" value="Outer membrane protein transport protein (OMPP1/FadL/TodX)"/>
    <property type="match status" value="1"/>
</dbReference>
<name>A0A1M7YYT0_9VIBR</name>